<dbReference type="Gene3D" id="3.40.50.720">
    <property type="entry name" value="NAD(P)-binding Rossmann-like Domain"/>
    <property type="match status" value="1"/>
</dbReference>
<dbReference type="EMBL" id="DQAY01000078">
    <property type="protein sequence ID" value="HCO24067.1"/>
    <property type="molecule type" value="Genomic_DNA"/>
</dbReference>
<evidence type="ECO:0000313" key="9">
    <source>
        <dbReference type="EMBL" id="HCO24067.1"/>
    </source>
</evidence>
<dbReference type="SMART" id="SM00839">
    <property type="entry name" value="ELFV_dehydrog"/>
    <property type="match status" value="1"/>
</dbReference>
<feature type="binding site" evidence="5">
    <location>
        <position position="64"/>
    </location>
    <ligand>
        <name>substrate</name>
    </ligand>
</feature>
<keyword evidence="2 3" id="KW-0560">Oxidoreductase</keyword>
<dbReference type="InterPro" id="IPR033524">
    <property type="entry name" value="Glu/Leu/Phe/Val_DH_AS"/>
</dbReference>
<feature type="active site" description="Proton donor" evidence="4">
    <location>
        <position position="100"/>
    </location>
</feature>
<feature type="domain" description="Glutamate/phenylalanine/leucine/valine/L-tryptophan dehydrogenase C-terminal" evidence="8">
    <location>
        <begin position="176"/>
        <end position="410"/>
    </location>
</feature>
<gene>
    <name evidence="9" type="ORF">DIT97_13855</name>
</gene>
<dbReference type="InterPro" id="IPR036291">
    <property type="entry name" value="NAD(P)-bd_dom_sf"/>
</dbReference>
<feature type="binding site" evidence="5">
    <location>
        <position position="183"/>
    </location>
    <ligand>
        <name>NAD(+)</name>
        <dbReference type="ChEBI" id="CHEBI:57540"/>
    </ligand>
</feature>
<sequence>MESAISPFLHQALDRLGVSDEMRHLMITPYREVKFGLPLVCHEGGLKLYTGFRVQHNHSRGPFKGGLRFHPDVDLAHFRDLASVMTWKCALVDIPFGGAKGGINCNPHELNSSELEVLTKRFVDRLDEMLGPDRDIPAPDMGTSPREMAWIMEAHSKDHGYEPGIVTGKPIQLGGSPGRLAATGRGVALVTCWACEDLGIEVQGARIAIQGFGNVGSHAAKFLHDFGAKVVAISNRQSGFYQGHGLDIPGIIKSRNESDDDLTLQQIDFSAEEISNEELLALDVDILIPAAVEATIHQDNVDQLRTRLIVEAANLPVTAEADATLQERGIPVIPDLLANAGGAIVSYLEWVQNRQRYSWKESEVNNKLESTLHNAWKQLTESAESTGSSRREAAYTIGTRRVKEAIELRGF</sequence>
<feature type="binding site" evidence="5">
    <location>
        <position position="346"/>
    </location>
    <ligand>
        <name>substrate</name>
    </ligand>
</feature>
<keyword evidence="5" id="KW-0520">NAD</keyword>
<feature type="binding site" evidence="5">
    <location>
        <position position="214"/>
    </location>
    <ligand>
        <name>NAD(+)</name>
        <dbReference type="ChEBI" id="CHEBI:57540"/>
    </ligand>
</feature>
<dbReference type="GO" id="GO:0000166">
    <property type="term" value="F:nucleotide binding"/>
    <property type="evidence" value="ECO:0007669"/>
    <property type="project" value="UniProtKB-KW"/>
</dbReference>
<evidence type="ECO:0000259" key="8">
    <source>
        <dbReference type="SMART" id="SM00839"/>
    </source>
</evidence>
<dbReference type="GO" id="GO:0006538">
    <property type="term" value="P:L-glutamate catabolic process"/>
    <property type="evidence" value="ECO:0007669"/>
    <property type="project" value="TreeGrafter"/>
</dbReference>
<dbReference type="PIRSF" id="PIRSF000185">
    <property type="entry name" value="Glu_DH"/>
    <property type="match status" value="1"/>
</dbReference>
<evidence type="ECO:0000313" key="10">
    <source>
        <dbReference type="Proteomes" id="UP000263642"/>
    </source>
</evidence>
<dbReference type="SUPFAM" id="SSF53223">
    <property type="entry name" value="Aminoacid dehydrogenase-like, N-terminal domain"/>
    <property type="match status" value="1"/>
</dbReference>
<comment type="caution">
    <text evidence="9">The sequence shown here is derived from an EMBL/GenBank/DDBJ whole genome shotgun (WGS) entry which is preliminary data.</text>
</comment>
<dbReference type="InterPro" id="IPR006095">
    <property type="entry name" value="Glu/Leu/Phe/Val/Trp_DH"/>
</dbReference>
<dbReference type="InterPro" id="IPR006096">
    <property type="entry name" value="Glu/Leu/Phe/Val/Trp_DH_C"/>
</dbReference>
<name>A0A3D3R7S4_9PLAN</name>
<accession>A0A3D3R7S4</accession>
<dbReference type="PROSITE" id="PS00074">
    <property type="entry name" value="GLFV_DEHYDROGENASE"/>
    <property type="match status" value="1"/>
</dbReference>
<dbReference type="GO" id="GO:0004352">
    <property type="term" value="F:glutamate dehydrogenase (NAD+) activity"/>
    <property type="evidence" value="ECO:0007669"/>
    <property type="project" value="TreeGrafter"/>
</dbReference>
<dbReference type="Pfam" id="PF02812">
    <property type="entry name" value="ELFV_dehydrog_N"/>
    <property type="match status" value="1"/>
</dbReference>
<feature type="binding site" evidence="5">
    <location>
        <position position="88"/>
    </location>
    <ligand>
        <name>substrate</name>
    </ligand>
</feature>
<evidence type="ECO:0000256" key="3">
    <source>
        <dbReference type="PIRNR" id="PIRNR000185"/>
    </source>
</evidence>
<reference evidence="9 10" key="1">
    <citation type="journal article" date="2018" name="Nat. Biotechnol.">
        <title>A standardized bacterial taxonomy based on genome phylogeny substantially revises the tree of life.</title>
        <authorList>
            <person name="Parks D.H."/>
            <person name="Chuvochina M."/>
            <person name="Waite D.W."/>
            <person name="Rinke C."/>
            <person name="Skarshewski A."/>
            <person name="Chaumeil P.A."/>
            <person name="Hugenholtz P."/>
        </authorList>
    </citation>
    <scope>NUCLEOTIDE SEQUENCE [LARGE SCALE GENOMIC DNA]</scope>
    <source>
        <strain evidence="9">UBA9375</strain>
    </source>
</reference>
<organism evidence="9 10">
    <name type="scientific">Gimesia maris</name>
    <dbReference type="NCBI Taxonomy" id="122"/>
    <lineage>
        <taxon>Bacteria</taxon>
        <taxon>Pseudomonadati</taxon>
        <taxon>Planctomycetota</taxon>
        <taxon>Planctomycetia</taxon>
        <taxon>Planctomycetales</taxon>
        <taxon>Planctomycetaceae</taxon>
        <taxon>Gimesia</taxon>
    </lineage>
</organism>
<dbReference type="InterPro" id="IPR014362">
    <property type="entry name" value="Glu_DH"/>
</dbReference>
<dbReference type="PRINTS" id="PR00082">
    <property type="entry name" value="GLFDHDRGNASE"/>
</dbReference>
<evidence type="ECO:0000256" key="4">
    <source>
        <dbReference type="PIRSR" id="PIRSR000185-1"/>
    </source>
</evidence>
<dbReference type="PANTHER" id="PTHR11606:SF13">
    <property type="entry name" value="GLUTAMATE DEHYDROGENASE 1, MITOCHONDRIAL"/>
    <property type="match status" value="1"/>
</dbReference>
<evidence type="ECO:0000256" key="6">
    <source>
        <dbReference type="PIRSR" id="PIRSR000185-3"/>
    </source>
</evidence>
<dbReference type="InterPro" id="IPR006097">
    <property type="entry name" value="Glu/Leu/Phe/Val/Trp_DH_dimer"/>
</dbReference>
<dbReference type="Gene3D" id="3.40.50.10860">
    <property type="entry name" value="Leucine Dehydrogenase, chain A, domain 1"/>
    <property type="match status" value="1"/>
</dbReference>
<feature type="site" description="Important for catalysis" evidence="6">
    <location>
        <position position="140"/>
    </location>
</feature>
<evidence type="ECO:0000256" key="1">
    <source>
        <dbReference type="ARBA" id="ARBA00006382"/>
    </source>
</evidence>
<dbReference type="Proteomes" id="UP000263642">
    <property type="component" value="Unassembled WGS sequence"/>
</dbReference>
<keyword evidence="5" id="KW-0547">Nucleotide-binding</keyword>
<evidence type="ECO:0000256" key="7">
    <source>
        <dbReference type="RuleBase" id="RU004417"/>
    </source>
</evidence>
<dbReference type="AlphaFoldDB" id="A0A3D3R7S4"/>
<dbReference type="InterPro" id="IPR046346">
    <property type="entry name" value="Aminoacid_DH-like_N_sf"/>
</dbReference>
<dbReference type="SUPFAM" id="SSF51735">
    <property type="entry name" value="NAD(P)-binding Rossmann-fold domains"/>
    <property type="match status" value="1"/>
</dbReference>
<dbReference type="Pfam" id="PF00208">
    <property type="entry name" value="ELFV_dehydrog"/>
    <property type="match status" value="1"/>
</dbReference>
<proteinExistence type="inferred from homology"/>
<dbReference type="CDD" id="cd01076">
    <property type="entry name" value="NAD_bind_1_Glu_DH"/>
    <property type="match status" value="1"/>
</dbReference>
<comment type="similarity">
    <text evidence="1 3 7">Belongs to the Glu/Leu/Phe/Val dehydrogenases family.</text>
</comment>
<protein>
    <recommendedName>
        <fullName evidence="3">Glutamate dehydrogenase</fullName>
    </recommendedName>
</protein>
<dbReference type="InterPro" id="IPR033922">
    <property type="entry name" value="NAD_bind_Glu_DH"/>
</dbReference>
<evidence type="ECO:0000256" key="2">
    <source>
        <dbReference type="ARBA" id="ARBA00023002"/>
    </source>
</evidence>
<evidence type="ECO:0000256" key="5">
    <source>
        <dbReference type="PIRSR" id="PIRSR000185-2"/>
    </source>
</evidence>
<dbReference type="PANTHER" id="PTHR11606">
    <property type="entry name" value="GLUTAMATE DEHYDROGENASE"/>
    <property type="match status" value="1"/>
</dbReference>